<name>A0A2K1JME3_PHYPA</name>
<evidence type="ECO:0000313" key="3">
    <source>
        <dbReference type="Proteomes" id="UP000006727"/>
    </source>
</evidence>
<organism evidence="1">
    <name type="scientific">Physcomitrium patens</name>
    <name type="common">Spreading-leaved earth moss</name>
    <name type="synonym">Physcomitrella patens</name>
    <dbReference type="NCBI Taxonomy" id="3218"/>
    <lineage>
        <taxon>Eukaryota</taxon>
        <taxon>Viridiplantae</taxon>
        <taxon>Streptophyta</taxon>
        <taxon>Embryophyta</taxon>
        <taxon>Bryophyta</taxon>
        <taxon>Bryophytina</taxon>
        <taxon>Bryopsida</taxon>
        <taxon>Funariidae</taxon>
        <taxon>Funariales</taxon>
        <taxon>Funariaceae</taxon>
        <taxon>Physcomitrium</taxon>
    </lineage>
</organism>
<dbReference type="Gramene" id="Pp3c13_18780V3.5">
    <property type="protein sequence ID" value="Pp3c13_18780V3.5"/>
    <property type="gene ID" value="Pp3c13_18780"/>
</dbReference>
<accession>A0A2K1JME3</accession>
<keyword evidence="3" id="KW-1185">Reference proteome</keyword>
<proteinExistence type="predicted"/>
<dbReference type="EnsemblPlants" id="Pp3c13_18780V3.5">
    <property type="protein sequence ID" value="Pp3c13_18780V3.5"/>
    <property type="gene ID" value="Pp3c13_18780"/>
</dbReference>
<dbReference type="EnsemblPlants" id="Pp3c13_18780V3.2">
    <property type="protein sequence ID" value="Pp3c13_18780V3.2"/>
    <property type="gene ID" value="Pp3c13_18780"/>
</dbReference>
<dbReference type="EMBL" id="ABEU02000013">
    <property type="protein sequence ID" value="PNR42721.1"/>
    <property type="molecule type" value="Genomic_DNA"/>
</dbReference>
<dbReference type="Proteomes" id="UP000006727">
    <property type="component" value="Chromosome 13"/>
</dbReference>
<dbReference type="Gramene" id="Pp3c13_18780V3.1">
    <property type="protein sequence ID" value="Pp3c13_18780V3.1"/>
    <property type="gene ID" value="Pp3c13_18780"/>
</dbReference>
<dbReference type="AlphaFoldDB" id="A0A2K1JME3"/>
<evidence type="ECO:0000313" key="2">
    <source>
        <dbReference type="EnsemblPlants" id="Pp3c13_18780V3.1"/>
    </source>
</evidence>
<reference evidence="1 3" key="2">
    <citation type="journal article" date="2018" name="Plant J.">
        <title>The Physcomitrella patens chromosome-scale assembly reveals moss genome structure and evolution.</title>
        <authorList>
            <person name="Lang D."/>
            <person name="Ullrich K.K."/>
            <person name="Murat F."/>
            <person name="Fuchs J."/>
            <person name="Jenkins J."/>
            <person name="Haas F.B."/>
            <person name="Piednoel M."/>
            <person name="Gundlach H."/>
            <person name="Van Bel M."/>
            <person name="Meyberg R."/>
            <person name="Vives C."/>
            <person name="Morata J."/>
            <person name="Symeonidi A."/>
            <person name="Hiss M."/>
            <person name="Muchero W."/>
            <person name="Kamisugi Y."/>
            <person name="Saleh O."/>
            <person name="Blanc G."/>
            <person name="Decker E.L."/>
            <person name="van Gessel N."/>
            <person name="Grimwood J."/>
            <person name="Hayes R.D."/>
            <person name="Graham S.W."/>
            <person name="Gunter L.E."/>
            <person name="McDaniel S.F."/>
            <person name="Hoernstein S.N.W."/>
            <person name="Larsson A."/>
            <person name="Li F.W."/>
            <person name="Perroud P.F."/>
            <person name="Phillips J."/>
            <person name="Ranjan P."/>
            <person name="Rokshar D.S."/>
            <person name="Rothfels C.J."/>
            <person name="Schneider L."/>
            <person name="Shu S."/>
            <person name="Stevenson D.W."/>
            <person name="Thummler F."/>
            <person name="Tillich M."/>
            <person name="Villarreal Aguilar J.C."/>
            <person name="Widiez T."/>
            <person name="Wong G.K."/>
            <person name="Wymore A."/>
            <person name="Zhang Y."/>
            <person name="Zimmer A.D."/>
            <person name="Quatrano R.S."/>
            <person name="Mayer K.F.X."/>
            <person name="Goodstein D."/>
            <person name="Casacuberta J.M."/>
            <person name="Vandepoele K."/>
            <person name="Reski R."/>
            <person name="Cuming A.C."/>
            <person name="Tuskan G.A."/>
            <person name="Maumus F."/>
            <person name="Salse J."/>
            <person name="Schmutz J."/>
            <person name="Rensing S.A."/>
        </authorList>
    </citation>
    <scope>NUCLEOTIDE SEQUENCE [LARGE SCALE GENOMIC DNA]</scope>
    <source>
        <strain evidence="2 3">cv. Gransden 2004</strain>
    </source>
</reference>
<reference evidence="1 3" key="1">
    <citation type="journal article" date="2008" name="Science">
        <title>The Physcomitrella genome reveals evolutionary insights into the conquest of land by plants.</title>
        <authorList>
            <person name="Rensing S."/>
            <person name="Lang D."/>
            <person name="Zimmer A."/>
            <person name="Terry A."/>
            <person name="Salamov A."/>
            <person name="Shapiro H."/>
            <person name="Nishiyama T."/>
            <person name="Perroud P.-F."/>
            <person name="Lindquist E."/>
            <person name="Kamisugi Y."/>
            <person name="Tanahashi T."/>
            <person name="Sakakibara K."/>
            <person name="Fujita T."/>
            <person name="Oishi K."/>
            <person name="Shin-I T."/>
            <person name="Kuroki Y."/>
            <person name="Toyoda A."/>
            <person name="Suzuki Y."/>
            <person name="Hashimoto A."/>
            <person name="Yamaguchi K."/>
            <person name="Sugano A."/>
            <person name="Kohara Y."/>
            <person name="Fujiyama A."/>
            <person name="Anterola A."/>
            <person name="Aoki S."/>
            <person name="Ashton N."/>
            <person name="Barbazuk W.B."/>
            <person name="Barker E."/>
            <person name="Bennetzen J."/>
            <person name="Bezanilla M."/>
            <person name="Blankenship R."/>
            <person name="Cho S.H."/>
            <person name="Dutcher S."/>
            <person name="Estelle M."/>
            <person name="Fawcett J.A."/>
            <person name="Gundlach H."/>
            <person name="Hanada K."/>
            <person name="Heyl A."/>
            <person name="Hicks K.A."/>
            <person name="Hugh J."/>
            <person name="Lohr M."/>
            <person name="Mayer K."/>
            <person name="Melkozernov A."/>
            <person name="Murata T."/>
            <person name="Nelson D."/>
            <person name="Pils B."/>
            <person name="Prigge M."/>
            <person name="Reiss B."/>
            <person name="Renner T."/>
            <person name="Rombauts S."/>
            <person name="Rushton P."/>
            <person name="Sanderfoot A."/>
            <person name="Schween G."/>
            <person name="Shiu S.-H."/>
            <person name="Stueber K."/>
            <person name="Theodoulou F.L."/>
            <person name="Tu H."/>
            <person name="Van de Peer Y."/>
            <person name="Verrier P.J."/>
            <person name="Waters E."/>
            <person name="Wood A."/>
            <person name="Yang L."/>
            <person name="Cove D."/>
            <person name="Cuming A."/>
            <person name="Hasebe M."/>
            <person name="Lucas S."/>
            <person name="Mishler D.B."/>
            <person name="Reski R."/>
            <person name="Grigoriev I."/>
            <person name="Quatrano R.S."/>
            <person name="Boore J.L."/>
        </authorList>
    </citation>
    <scope>NUCLEOTIDE SEQUENCE [LARGE SCALE GENOMIC DNA]</scope>
    <source>
        <strain evidence="2 3">cv. Gransden 2004</strain>
    </source>
</reference>
<dbReference type="PaxDb" id="3218-PP1S305_8V6.1"/>
<dbReference type="Gramene" id="Pp3c13_18780V3.2">
    <property type="protein sequence ID" value="Pp3c13_18780V3.2"/>
    <property type="gene ID" value="Pp3c13_18780"/>
</dbReference>
<reference evidence="2" key="3">
    <citation type="submission" date="2020-12" db="UniProtKB">
        <authorList>
            <consortium name="EnsemblPlants"/>
        </authorList>
    </citation>
    <scope>IDENTIFICATION</scope>
</reference>
<evidence type="ECO:0000313" key="1">
    <source>
        <dbReference type="EMBL" id="PNR42721.1"/>
    </source>
</evidence>
<protein>
    <submittedName>
        <fullName evidence="1 2">Uncharacterized protein</fullName>
    </submittedName>
</protein>
<gene>
    <name evidence="2" type="primary">LOC112290267</name>
    <name evidence="1" type="ORF">PHYPA_017551</name>
</gene>
<sequence length="94" mass="10837">MRTSSVFWRNFDGETVLFVDKPQPVSSGKRYTMNQFNSASGDRSNCLRSAHSEAVFLIHVLFRILRLKRSQFFCTVTNQLATFSSTSFIYLTIE</sequence>
<dbReference type="EnsemblPlants" id="Pp3c13_18780V3.1">
    <property type="protein sequence ID" value="Pp3c13_18780V3.1"/>
    <property type="gene ID" value="Pp3c13_18780"/>
</dbReference>